<dbReference type="OrthoDB" id="6601747at2759"/>
<evidence type="ECO:0000313" key="2">
    <source>
        <dbReference type="Proteomes" id="UP000694846"/>
    </source>
</evidence>
<dbReference type="GO" id="GO:0046983">
    <property type="term" value="F:protein dimerization activity"/>
    <property type="evidence" value="ECO:0007669"/>
    <property type="project" value="InterPro"/>
</dbReference>
<protein>
    <submittedName>
        <fullName evidence="3">52 kDa repressor of the inhibitor of the protein kinase-like</fullName>
    </submittedName>
</protein>
<accession>A0A8B8FEJ1</accession>
<evidence type="ECO:0000259" key="1">
    <source>
        <dbReference type="Pfam" id="PF05699"/>
    </source>
</evidence>
<dbReference type="Proteomes" id="UP000694846">
    <property type="component" value="Unplaced"/>
</dbReference>
<organism evidence="2 3">
    <name type="scientific">Sipha flava</name>
    <name type="common">yellow sugarcane aphid</name>
    <dbReference type="NCBI Taxonomy" id="143950"/>
    <lineage>
        <taxon>Eukaryota</taxon>
        <taxon>Metazoa</taxon>
        <taxon>Ecdysozoa</taxon>
        <taxon>Arthropoda</taxon>
        <taxon>Hexapoda</taxon>
        <taxon>Insecta</taxon>
        <taxon>Pterygota</taxon>
        <taxon>Neoptera</taxon>
        <taxon>Paraneoptera</taxon>
        <taxon>Hemiptera</taxon>
        <taxon>Sternorrhyncha</taxon>
        <taxon>Aphidomorpha</taxon>
        <taxon>Aphidoidea</taxon>
        <taxon>Aphididae</taxon>
        <taxon>Sipha</taxon>
    </lineage>
</organism>
<name>A0A8B8FEJ1_9HEMI</name>
<gene>
    <name evidence="3" type="primary">LOC112682577</name>
</gene>
<dbReference type="PANTHER" id="PTHR46289:SF14">
    <property type="entry name" value="DUF4371 DOMAIN-CONTAINING PROTEIN"/>
    <property type="match status" value="1"/>
</dbReference>
<dbReference type="AlphaFoldDB" id="A0A8B8FEJ1"/>
<dbReference type="PANTHER" id="PTHR46289">
    <property type="entry name" value="52 KDA REPRESSOR OF THE INHIBITOR OF THE PROTEIN KINASE-LIKE PROTEIN-RELATED"/>
    <property type="match status" value="1"/>
</dbReference>
<reference evidence="3" key="1">
    <citation type="submission" date="2025-08" db="UniProtKB">
        <authorList>
            <consortium name="RefSeq"/>
        </authorList>
    </citation>
    <scope>IDENTIFICATION</scope>
    <source>
        <tissue evidence="3">Whole body</tissue>
    </source>
</reference>
<dbReference type="RefSeq" id="XP_025408996.1">
    <property type="nucleotide sequence ID" value="XM_025553211.1"/>
</dbReference>
<sequence>MTLGLNLEMLVGQGYDGAAVMSGQFRGVRTIISEKYPKAQQSSFHDRFLKDIAESVGSTQSNLVSLCETRWTEKHLAVERFAEMFFVITEALQALQDSRRESNLNKILQTQNIDLVETCIYVEAIKKTLEATRNDEEFLKIVTDSKKILGIESLTALRTTNRQKGRSNTPVETTETYYKRNVYYPFIDHVISELAARFSNHHEKIDNLQILLPKFIKNKNDAKNKLIEIHKIYLPNEKLLCEYQLWTKNWEGRSDDLNELKAIKTLEKCDKQFYSLIYTILKILATLPVSTASAERSFSTLKRLKTRFMATQS</sequence>
<dbReference type="GeneID" id="112682577"/>
<proteinExistence type="predicted"/>
<evidence type="ECO:0000313" key="3">
    <source>
        <dbReference type="RefSeq" id="XP_025408996.1"/>
    </source>
</evidence>
<dbReference type="InterPro" id="IPR008906">
    <property type="entry name" value="HATC_C_dom"/>
</dbReference>
<dbReference type="Pfam" id="PF05699">
    <property type="entry name" value="Dimer_Tnp_hAT"/>
    <property type="match status" value="1"/>
</dbReference>
<keyword evidence="2" id="KW-1185">Reference proteome</keyword>
<feature type="domain" description="HAT C-terminal dimerisation" evidence="1">
    <location>
        <begin position="263"/>
        <end position="308"/>
    </location>
</feature>
<dbReference type="InterPro" id="IPR052958">
    <property type="entry name" value="IFN-induced_PKR_regulator"/>
</dbReference>